<gene>
    <name evidence="1" type="ORF">A2188_00130</name>
</gene>
<name>A0A1F8CKT0_9BACT</name>
<reference evidence="1 2" key="1">
    <citation type="journal article" date="2016" name="Nat. Commun.">
        <title>Thousands of microbial genomes shed light on interconnected biogeochemical processes in an aquifer system.</title>
        <authorList>
            <person name="Anantharaman K."/>
            <person name="Brown C.T."/>
            <person name="Hug L.A."/>
            <person name="Sharon I."/>
            <person name="Castelle C.J."/>
            <person name="Probst A.J."/>
            <person name="Thomas B.C."/>
            <person name="Singh A."/>
            <person name="Wilkins M.J."/>
            <person name="Karaoz U."/>
            <person name="Brodie E.L."/>
            <person name="Williams K.H."/>
            <person name="Hubbard S.S."/>
            <person name="Banfield J.F."/>
        </authorList>
    </citation>
    <scope>NUCLEOTIDE SEQUENCE [LARGE SCALE GENOMIC DNA]</scope>
</reference>
<organism evidence="1 2">
    <name type="scientific">Candidatus Woesebacteria bacterium RIFOXYA1_FULL_43_9</name>
    <dbReference type="NCBI Taxonomy" id="1802534"/>
    <lineage>
        <taxon>Bacteria</taxon>
        <taxon>Candidatus Woeseibacteriota</taxon>
    </lineage>
</organism>
<dbReference type="EMBL" id="MGHU01000039">
    <property type="protein sequence ID" value="OGM76947.1"/>
    <property type="molecule type" value="Genomic_DNA"/>
</dbReference>
<dbReference type="AlphaFoldDB" id="A0A1F8CKT0"/>
<sequence length="134" mass="15253">MDSLDSKEEWQTALGRKVNAVSIFFAPNHPVISLNRMIVRARICGDTMTKEEVARRCLESAERVKGVWQFDYWLDTTCLNLVFPYLASIINFESFGCNGKAGAVLIQESKDEINMLIRRYSVNLIPYLDTVSVV</sequence>
<evidence type="ECO:0000313" key="1">
    <source>
        <dbReference type="EMBL" id="OGM76947.1"/>
    </source>
</evidence>
<accession>A0A1F8CKT0</accession>
<dbReference type="Proteomes" id="UP000179241">
    <property type="component" value="Unassembled WGS sequence"/>
</dbReference>
<protein>
    <submittedName>
        <fullName evidence="1">Uncharacterized protein</fullName>
    </submittedName>
</protein>
<evidence type="ECO:0000313" key="2">
    <source>
        <dbReference type="Proteomes" id="UP000179241"/>
    </source>
</evidence>
<proteinExistence type="predicted"/>
<comment type="caution">
    <text evidence="1">The sequence shown here is derived from an EMBL/GenBank/DDBJ whole genome shotgun (WGS) entry which is preliminary data.</text>
</comment>